<comment type="caution">
    <text evidence="3">The sequence shown here is derived from an EMBL/GenBank/DDBJ whole genome shotgun (WGS) entry which is preliminary data.</text>
</comment>
<feature type="transmembrane region" description="Helical" evidence="2">
    <location>
        <begin position="37"/>
        <end position="56"/>
    </location>
</feature>
<keyword evidence="2" id="KW-0812">Transmembrane</keyword>
<feature type="compositionally biased region" description="Basic residues" evidence="1">
    <location>
        <begin position="20"/>
        <end position="33"/>
    </location>
</feature>
<keyword evidence="2" id="KW-0472">Membrane</keyword>
<feature type="compositionally biased region" description="Low complexity" evidence="1">
    <location>
        <begin position="142"/>
        <end position="152"/>
    </location>
</feature>
<name>A0ABP8XJE3_9MICC</name>
<protein>
    <submittedName>
        <fullName evidence="3">Uncharacterized protein</fullName>
    </submittedName>
</protein>
<evidence type="ECO:0000256" key="2">
    <source>
        <dbReference type="SAM" id="Phobius"/>
    </source>
</evidence>
<feature type="compositionally biased region" description="Gly residues" evidence="1">
    <location>
        <begin position="186"/>
        <end position="198"/>
    </location>
</feature>
<evidence type="ECO:0000256" key="1">
    <source>
        <dbReference type="SAM" id="MobiDB-lite"/>
    </source>
</evidence>
<dbReference type="RefSeq" id="WP_303382339.1">
    <property type="nucleotide sequence ID" value="NZ_BAABLN010000071.1"/>
</dbReference>
<proteinExistence type="predicted"/>
<dbReference type="Proteomes" id="UP001501446">
    <property type="component" value="Unassembled WGS sequence"/>
</dbReference>
<organism evidence="3 4">
    <name type="scientific">Kocuria gwangalliensis</name>
    <dbReference type="NCBI Taxonomy" id="501592"/>
    <lineage>
        <taxon>Bacteria</taxon>
        <taxon>Bacillati</taxon>
        <taxon>Actinomycetota</taxon>
        <taxon>Actinomycetes</taxon>
        <taxon>Micrococcales</taxon>
        <taxon>Micrococcaceae</taxon>
        <taxon>Kocuria</taxon>
    </lineage>
</organism>
<keyword evidence="2" id="KW-1133">Transmembrane helix</keyword>
<reference evidence="4" key="1">
    <citation type="journal article" date="2019" name="Int. J. Syst. Evol. Microbiol.">
        <title>The Global Catalogue of Microorganisms (GCM) 10K type strain sequencing project: providing services to taxonomists for standard genome sequencing and annotation.</title>
        <authorList>
            <consortium name="The Broad Institute Genomics Platform"/>
            <consortium name="The Broad Institute Genome Sequencing Center for Infectious Disease"/>
            <person name="Wu L."/>
            <person name="Ma J."/>
        </authorList>
    </citation>
    <scope>NUCLEOTIDE SEQUENCE [LARGE SCALE GENOMIC DNA]</scope>
    <source>
        <strain evidence="4">JCM 18958</strain>
    </source>
</reference>
<feature type="compositionally biased region" description="Polar residues" evidence="1">
    <location>
        <begin position="70"/>
        <end position="87"/>
    </location>
</feature>
<accession>A0ABP8XJE3</accession>
<feature type="region of interest" description="Disordered" evidence="1">
    <location>
        <begin position="62"/>
        <end position="212"/>
    </location>
</feature>
<feature type="compositionally biased region" description="Low complexity" evidence="1">
    <location>
        <begin position="117"/>
        <end position="134"/>
    </location>
</feature>
<dbReference type="EMBL" id="BAABLN010000071">
    <property type="protein sequence ID" value="GAA4707985.1"/>
    <property type="molecule type" value="Genomic_DNA"/>
</dbReference>
<gene>
    <name evidence="3" type="ORF">GCM10025781_28360</name>
</gene>
<sequence length="212" mass="20818">MSEYPRDEFDDVPEDGTRQGAHRGHNPRARTGSRKGFLAIVGAGILALTVGAVAFVNAPRTAQDAVENSPAPSGNITTSTAEPSPSQSPTASPEQPATPAAPEAPVAPDNGVQPGSEQPAAPEVPAAPPAFEAPAAPPEAPAAPEAPVEQVPLPDTGDGAAEESGTREESGSAVDTVPGTDAQSGGARGGQADGGTGMGQEPATVAVATPGN</sequence>
<evidence type="ECO:0000313" key="4">
    <source>
        <dbReference type="Proteomes" id="UP001501446"/>
    </source>
</evidence>
<feature type="compositionally biased region" description="Low complexity" evidence="1">
    <location>
        <begin position="88"/>
        <end position="108"/>
    </location>
</feature>
<feature type="region of interest" description="Disordered" evidence="1">
    <location>
        <begin position="1"/>
        <end position="35"/>
    </location>
</feature>
<keyword evidence="4" id="KW-1185">Reference proteome</keyword>
<evidence type="ECO:0000313" key="3">
    <source>
        <dbReference type="EMBL" id="GAA4707985.1"/>
    </source>
</evidence>